<dbReference type="EMBL" id="ML992693">
    <property type="protein sequence ID" value="KAF2208507.1"/>
    <property type="molecule type" value="Genomic_DNA"/>
</dbReference>
<dbReference type="PROSITE" id="PS50011">
    <property type="entry name" value="PROTEIN_KINASE_DOM"/>
    <property type="match status" value="1"/>
</dbReference>
<dbReference type="AlphaFoldDB" id="A0A6A6F7R8"/>
<dbReference type="SUPFAM" id="SSF56112">
    <property type="entry name" value="Protein kinase-like (PK-like)"/>
    <property type="match status" value="1"/>
</dbReference>
<accession>A0A6A6F7R8</accession>
<feature type="domain" description="Protein kinase" evidence="1">
    <location>
        <begin position="1"/>
        <end position="164"/>
    </location>
</feature>
<dbReference type="GO" id="GO:0004672">
    <property type="term" value="F:protein kinase activity"/>
    <property type="evidence" value="ECO:0007669"/>
    <property type="project" value="InterPro"/>
</dbReference>
<dbReference type="GO" id="GO:0005524">
    <property type="term" value="F:ATP binding"/>
    <property type="evidence" value="ECO:0007669"/>
    <property type="project" value="InterPro"/>
</dbReference>
<name>A0A6A6F7R8_9PEZI</name>
<evidence type="ECO:0000313" key="2">
    <source>
        <dbReference type="EMBL" id="KAF2208507.1"/>
    </source>
</evidence>
<gene>
    <name evidence="2" type="ORF">CERZMDRAFT_101256</name>
</gene>
<proteinExistence type="predicted"/>
<reference evidence="2" key="1">
    <citation type="journal article" date="2020" name="Stud. Mycol.">
        <title>101 Dothideomycetes genomes: a test case for predicting lifestyles and emergence of pathogens.</title>
        <authorList>
            <person name="Haridas S."/>
            <person name="Albert R."/>
            <person name="Binder M."/>
            <person name="Bloem J."/>
            <person name="Labutti K."/>
            <person name="Salamov A."/>
            <person name="Andreopoulos B."/>
            <person name="Baker S."/>
            <person name="Barry K."/>
            <person name="Bills G."/>
            <person name="Bluhm B."/>
            <person name="Cannon C."/>
            <person name="Castanera R."/>
            <person name="Culley D."/>
            <person name="Daum C."/>
            <person name="Ezra D."/>
            <person name="Gonzalez J."/>
            <person name="Henrissat B."/>
            <person name="Kuo A."/>
            <person name="Liang C."/>
            <person name="Lipzen A."/>
            <person name="Lutzoni F."/>
            <person name="Magnuson J."/>
            <person name="Mondo S."/>
            <person name="Nolan M."/>
            <person name="Ohm R."/>
            <person name="Pangilinan J."/>
            <person name="Park H.-J."/>
            <person name="Ramirez L."/>
            <person name="Alfaro M."/>
            <person name="Sun H."/>
            <person name="Tritt A."/>
            <person name="Yoshinaga Y."/>
            <person name="Zwiers L.-H."/>
            <person name="Turgeon B."/>
            <person name="Goodwin S."/>
            <person name="Spatafora J."/>
            <person name="Crous P."/>
            <person name="Grigoriev I."/>
        </authorList>
    </citation>
    <scope>NUCLEOTIDE SEQUENCE</scope>
    <source>
        <strain evidence="2">SCOH1-5</strain>
    </source>
</reference>
<dbReference type="InterPro" id="IPR011009">
    <property type="entry name" value="Kinase-like_dom_sf"/>
</dbReference>
<organism evidence="2 3">
    <name type="scientific">Cercospora zeae-maydis SCOH1-5</name>
    <dbReference type="NCBI Taxonomy" id="717836"/>
    <lineage>
        <taxon>Eukaryota</taxon>
        <taxon>Fungi</taxon>
        <taxon>Dikarya</taxon>
        <taxon>Ascomycota</taxon>
        <taxon>Pezizomycotina</taxon>
        <taxon>Dothideomycetes</taxon>
        <taxon>Dothideomycetidae</taxon>
        <taxon>Mycosphaerellales</taxon>
        <taxon>Mycosphaerellaceae</taxon>
        <taxon>Cercospora</taxon>
    </lineage>
</organism>
<dbReference type="Gene3D" id="1.10.510.10">
    <property type="entry name" value="Transferase(Phosphotransferase) domain 1"/>
    <property type="match status" value="1"/>
</dbReference>
<dbReference type="InterPro" id="IPR000719">
    <property type="entry name" value="Prot_kinase_dom"/>
</dbReference>
<sequence length="164" mass="18289">MPEVFLLHVLVQGKEALAYLHHGLRYVGKGQYTKDPEHLPLVQADIKEEQCLLTWDVFPLPEVKLADFGTTKFTGEKDQRGLAGTLCFHAPEDVAFYGDLQPTAENAWAFDAMIDARITAPDIYAFRVDDVHVRVQRRGLQASASNSRIRHSRAAGVDLEDAGN</sequence>
<dbReference type="OrthoDB" id="310217at2759"/>
<keyword evidence="3" id="KW-1185">Reference proteome</keyword>
<protein>
    <recommendedName>
        <fullName evidence="1">Protein kinase domain-containing protein</fullName>
    </recommendedName>
</protein>
<evidence type="ECO:0000259" key="1">
    <source>
        <dbReference type="PROSITE" id="PS50011"/>
    </source>
</evidence>
<dbReference type="Proteomes" id="UP000799539">
    <property type="component" value="Unassembled WGS sequence"/>
</dbReference>
<evidence type="ECO:0000313" key="3">
    <source>
        <dbReference type="Proteomes" id="UP000799539"/>
    </source>
</evidence>